<evidence type="ECO:0000313" key="2">
    <source>
        <dbReference type="EMBL" id="MFC4108444.1"/>
    </source>
</evidence>
<dbReference type="RefSeq" id="WP_377548757.1">
    <property type="nucleotide sequence ID" value="NZ_JBHSBN010000015.1"/>
</dbReference>
<evidence type="ECO:0000259" key="1">
    <source>
        <dbReference type="Pfam" id="PF01909"/>
    </source>
</evidence>
<dbReference type="SUPFAM" id="SSF81301">
    <property type="entry name" value="Nucleotidyltransferase"/>
    <property type="match status" value="1"/>
</dbReference>
<gene>
    <name evidence="2" type="ORF">ACFOX0_21230</name>
</gene>
<sequence>MIGAVLPSEAVDDRTALLRGALRGVRARWRTPHAIVYGSVLRADFGPASDVDILVVDDDLNEPFRSMFHFAGKAVSVNLVPTRAIFADAGRLTYGGYYAAKFALPAVAMSYRSAAVVSRSRDLLMHTSTGATSPAQAAVRLFPAYRAFLSTRLMRSARRRIQGALTPDEQVLLARFRAEGRRMHASDPGWWRRYKTRTGIPESWD</sequence>
<keyword evidence="3" id="KW-1185">Reference proteome</keyword>
<dbReference type="InterPro" id="IPR002934">
    <property type="entry name" value="Polymerase_NTP_transf_dom"/>
</dbReference>
<dbReference type="EMBL" id="JBHSBN010000015">
    <property type="protein sequence ID" value="MFC4108444.1"/>
    <property type="molecule type" value="Genomic_DNA"/>
</dbReference>
<organism evidence="2 3">
    <name type="scientific">Micromonospora zhanjiangensis</name>
    <dbReference type="NCBI Taxonomy" id="1522057"/>
    <lineage>
        <taxon>Bacteria</taxon>
        <taxon>Bacillati</taxon>
        <taxon>Actinomycetota</taxon>
        <taxon>Actinomycetes</taxon>
        <taxon>Micromonosporales</taxon>
        <taxon>Micromonosporaceae</taxon>
        <taxon>Micromonospora</taxon>
    </lineage>
</organism>
<dbReference type="InterPro" id="IPR043519">
    <property type="entry name" value="NT_sf"/>
</dbReference>
<feature type="domain" description="Polymerase nucleotidyl transferase" evidence="1">
    <location>
        <begin position="21"/>
        <end position="59"/>
    </location>
</feature>
<comment type="caution">
    <text evidence="2">The sequence shown here is derived from an EMBL/GenBank/DDBJ whole genome shotgun (WGS) entry which is preliminary data.</text>
</comment>
<protein>
    <submittedName>
        <fullName evidence="2">Nucleotidyltransferase domain-containing protein</fullName>
    </submittedName>
</protein>
<dbReference type="Gene3D" id="3.30.460.10">
    <property type="entry name" value="Beta Polymerase, domain 2"/>
    <property type="match status" value="1"/>
</dbReference>
<dbReference type="Pfam" id="PF01909">
    <property type="entry name" value="NTP_transf_2"/>
    <property type="match status" value="1"/>
</dbReference>
<evidence type="ECO:0000313" key="3">
    <source>
        <dbReference type="Proteomes" id="UP001595868"/>
    </source>
</evidence>
<dbReference type="Proteomes" id="UP001595868">
    <property type="component" value="Unassembled WGS sequence"/>
</dbReference>
<name>A0ABV8KQS5_9ACTN</name>
<proteinExistence type="predicted"/>
<accession>A0ABV8KQS5</accession>
<reference evidence="3" key="1">
    <citation type="journal article" date="2019" name="Int. J. Syst. Evol. Microbiol.">
        <title>The Global Catalogue of Microorganisms (GCM) 10K type strain sequencing project: providing services to taxonomists for standard genome sequencing and annotation.</title>
        <authorList>
            <consortium name="The Broad Institute Genomics Platform"/>
            <consortium name="The Broad Institute Genome Sequencing Center for Infectious Disease"/>
            <person name="Wu L."/>
            <person name="Ma J."/>
        </authorList>
    </citation>
    <scope>NUCLEOTIDE SEQUENCE [LARGE SCALE GENOMIC DNA]</scope>
    <source>
        <strain evidence="3">2902at01</strain>
    </source>
</reference>